<dbReference type="Gene3D" id="1.50.10.20">
    <property type="match status" value="1"/>
</dbReference>
<dbReference type="SUPFAM" id="SSF48239">
    <property type="entry name" value="Terpenoid cyclases/Protein prenyltransferases"/>
    <property type="match status" value="1"/>
</dbReference>
<feature type="transmembrane region" description="Helical" evidence="2">
    <location>
        <begin position="396"/>
        <end position="416"/>
    </location>
</feature>
<sequence length="434" mass="43670">MFLRRSAALLATTVVLGTAGALGAPAAVADESPSPKLPSGLYGKADPQYDGVFRQSTALLAQDAAGVVPARKAVNWLAEQQCDGGAFPAYRADSTEPCPAKLAADTNATGLAVQALAVLGGHGEVVKDSVAWLKTVQNKDGGWGYNPGSASDANSTAIVVGALAAAGEKPEDVRSKNGDRSPYDALDSFQLGCDAKAAERGAFAYQPGEDDALAPNDLATVAATVAARGAGLASVAKDAPAAENIDVEAPTCGAGDRYARADVADAASAYLVRALDANEGRLDSSMPGSEDQPDFGTTTQAALALAQGGHLKAAEQPLGWLETNYGKWPGVEDNPAALGQLVLAVHASGGNPADFGGVDLLERLNATGPEPAEAAKPADGDGDQADAAEKDSAAPVMWLLGVGVLAGVGIGLLMSLRKKKQQGGSGDAGSGKDE</sequence>
<dbReference type="InterPro" id="IPR008930">
    <property type="entry name" value="Terpenoid_cyclase/PrenylTrfase"/>
</dbReference>
<keyword evidence="5" id="KW-1185">Reference proteome</keyword>
<evidence type="ECO:0000256" key="1">
    <source>
        <dbReference type="SAM" id="MobiDB-lite"/>
    </source>
</evidence>
<dbReference type="RefSeq" id="WP_182855989.1">
    <property type="nucleotide sequence ID" value="NZ_WMLF01000178.1"/>
</dbReference>
<dbReference type="CDD" id="cd00688">
    <property type="entry name" value="ISOPREN_C2_like"/>
    <property type="match status" value="1"/>
</dbReference>
<evidence type="ECO:0000256" key="2">
    <source>
        <dbReference type="SAM" id="Phobius"/>
    </source>
</evidence>
<organism evidence="4 5">
    <name type="scientific">Streptomyces durbertensis</name>
    <dbReference type="NCBI Taxonomy" id="2448886"/>
    <lineage>
        <taxon>Bacteria</taxon>
        <taxon>Bacillati</taxon>
        <taxon>Actinomycetota</taxon>
        <taxon>Actinomycetes</taxon>
        <taxon>Kitasatosporales</taxon>
        <taxon>Streptomycetaceae</taxon>
        <taxon>Streptomyces</taxon>
    </lineage>
</organism>
<keyword evidence="2" id="KW-1133">Transmembrane helix</keyword>
<evidence type="ECO:0000313" key="5">
    <source>
        <dbReference type="Proteomes" id="UP000766698"/>
    </source>
</evidence>
<evidence type="ECO:0000313" key="4">
    <source>
        <dbReference type="EMBL" id="MBB1244637.1"/>
    </source>
</evidence>
<feature type="region of interest" description="Disordered" evidence="1">
    <location>
        <begin position="370"/>
        <end position="389"/>
    </location>
</feature>
<gene>
    <name evidence="4" type="ORF">GL263_13835</name>
</gene>
<reference evidence="5" key="1">
    <citation type="journal article" date="2020" name="Syst. Appl. Microbiol.">
        <title>Streptomyces alkaliterrae sp. nov., isolated from an alkaline soil, and emended descriptions of Streptomyces alkaliphilus, Streptomyces calidiresistens and Streptomyces durbertensis.</title>
        <authorList>
            <person name="Swiecimska M."/>
            <person name="Golinska P."/>
            <person name="Nouioui I."/>
            <person name="Wypij M."/>
            <person name="Rai M."/>
            <person name="Sangal V."/>
            <person name="Goodfellow M."/>
        </authorList>
    </citation>
    <scope>NUCLEOTIDE SEQUENCE [LARGE SCALE GENOMIC DNA]</scope>
    <source>
        <strain evidence="5">DSM 104538</strain>
    </source>
</reference>
<keyword evidence="2" id="KW-0472">Membrane</keyword>
<feature type="signal peptide" evidence="3">
    <location>
        <begin position="1"/>
        <end position="29"/>
    </location>
</feature>
<protein>
    <submittedName>
        <fullName evidence="4">Terpene cyclase/mutase family protein</fullName>
    </submittedName>
</protein>
<dbReference type="EMBL" id="WMLF01000178">
    <property type="protein sequence ID" value="MBB1244637.1"/>
    <property type="molecule type" value="Genomic_DNA"/>
</dbReference>
<keyword evidence="3" id="KW-0732">Signal</keyword>
<comment type="caution">
    <text evidence="4">The sequence shown here is derived from an EMBL/GenBank/DDBJ whole genome shotgun (WGS) entry which is preliminary data.</text>
</comment>
<keyword evidence="2" id="KW-0812">Transmembrane</keyword>
<name>A0ABR6EHU0_9ACTN</name>
<feature type="chain" id="PRO_5047090996" evidence="3">
    <location>
        <begin position="30"/>
        <end position="434"/>
    </location>
</feature>
<proteinExistence type="predicted"/>
<dbReference type="Proteomes" id="UP000766698">
    <property type="component" value="Unassembled WGS sequence"/>
</dbReference>
<accession>A0ABR6EHU0</accession>
<evidence type="ECO:0000256" key="3">
    <source>
        <dbReference type="SAM" id="SignalP"/>
    </source>
</evidence>